<evidence type="ECO:0000313" key="3">
    <source>
        <dbReference type="Proteomes" id="UP001152649"/>
    </source>
</evidence>
<proteinExistence type="predicted"/>
<protein>
    <recommendedName>
        <fullName evidence="4">BTB domain-containing protein</fullName>
    </recommendedName>
</protein>
<dbReference type="Proteomes" id="UP001152649">
    <property type="component" value="Unassembled WGS sequence"/>
</dbReference>
<dbReference type="AlphaFoldDB" id="A0A9W4NHR9"/>
<evidence type="ECO:0000313" key="2">
    <source>
        <dbReference type="EMBL" id="CAG8380272.1"/>
    </source>
</evidence>
<accession>A0A9W4NHR9</accession>
<evidence type="ECO:0008006" key="4">
    <source>
        <dbReference type="Google" id="ProtNLM"/>
    </source>
</evidence>
<name>A0A9W4NHR9_9EURO</name>
<feature type="region of interest" description="Disordered" evidence="1">
    <location>
        <begin position="94"/>
        <end position="121"/>
    </location>
</feature>
<keyword evidence="3" id="KW-1185">Reference proteome</keyword>
<reference evidence="2" key="1">
    <citation type="submission" date="2021-07" db="EMBL/GenBank/DDBJ databases">
        <authorList>
            <person name="Branca A.L. A."/>
        </authorList>
    </citation>
    <scope>NUCLEOTIDE SEQUENCE</scope>
</reference>
<comment type="caution">
    <text evidence="2">The sequence shown here is derived from an EMBL/GenBank/DDBJ whole genome shotgun (WGS) entry which is preliminary data.</text>
</comment>
<gene>
    <name evidence="2" type="ORF">PSALAMII_LOCUS5676</name>
</gene>
<dbReference type="OrthoDB" id="20689at2759"/>
<feature type="non-terminal residue" evidence="2">
    <location>
        <position position="121"/>
    </location>
</feature>
<sequence>MLWFFRGNVNLSRILRNTQTEANVPDSQESQGSVNLDTRSPTLVKRMLQFLYTGHYTVEDNTTKNLSAEEHAVDQIATSLSNKLAASLTDECSVNKKTSVADEGPLTGSSEQMDAIDESLA</sequence>
<dbReference type="EMBL" id="CAJVPG010000229">
    <property type="protein sequence ID" value="CAG8380272.1"/>
    <property type="molecule type" value="Genomic_DNA"/>
</dbReference>
<organism evidence="2 3">
    <name type="scientific">Penicillium salamii</name>
    <dbReference type="NCBI Taxonomy" id="1612424"/>
    <lineage>
        <taxon>Eukaryota</taxon>
        <taxon>Fungi</taxon>
        <taxon>Dikarya</taxon>
        <taxon>Ascomycota</taxon>
        <taxon>Pezizomycotina</taxon>
        <taxon>Eurotiomycetes</taxon>
        <taxon>Eurotiomycetidae</taxon>
        <taxon>Eurotiales</taxon>
        <taxon>Aspergillaceae</taxon>
        <taxon>Penicillium</taxon>
    </lineage>
</organism>
<evidence type="ECO:0000256" key="1">
    <source>
        <dbReference type="SAM" id="MobiDB-lite"/>
    </source>
</evidence>